<evidence type="ECO:0000313" key="12">
    <source>
        <dbReference type="EMBL" id="QCI21869.1"/>
    </source>
</evidence>
<dbReference type="Gene3D" id="3.30.300.20">
    <property type="match status" value="1"/>
</dbReference>
<evidence type="ECO:0000256" key="10">
    <source>
        <dbReference type="RuleBase" id="RU004481"/>
    </source>
</evidence>
<evidence type="ECO:0000256" key="5">
    <source>
        <dbReference type="ARBA" id="ARBA00022741"/>
    </source>
</evidence>
<dbReference type="OrthoDB" id="9805918at2"/>
<reference evidence="12 13" key="2">
    <citation type="submission" date="2019-05" db="EMBL/GenBank/DDBJ databases">
        <title>Genome evolution of the obligate endosymbiont Buchnera aphidicola.</title>
        <authorList>
            <person name="Moran N.A."/>
        </authorList>
    </citation>
    <scope>NUCLEOTIDE SEQUENCE [LARGE SCALE GENOMIC DNA]</scope>
    <source>
        <strain evidence="12 13">Hta</strain>
    </source>
</reference>
<dbReference type="PIRSF" id="PIRSF006485">
    <property type="entry name" value="GTP-binding_EngA"/>
    <property type="match status" value="1"/>
</dbReference>
<feature type="binding site" evidence="8">
    <location>
        <begin position="58"/>
        <end position="62"/>
    </location>
    <ligand>
        <name>GTP</name>
        <dbReference type="ChEBI" id="CHEBI:37565"/>
        <label>1</label>
    </ligand>
</feature>
<dbReference type="EMBL" id="CP034873">
    <property type="protein sequence ID" value="QCI21869.1"/>
    <property type="molecule type" value="Genomic_DNA"/>
</dbReference>
<dbReference type="Pfam" id="PF01926">
    <property type="entry name" value="MMR_HSR1"/>
    <property type="match status" value="2"/>
</dbReference>
<dbReference type="Gene3D" id="3.40.50.300">
    <property type="entry name" value="P-loop containing nucleotide triphosphate hydrolases"/>
    <property type="match status" value="2"/>
</dbReference>
<evidence type="ECO:0000256" key="7">
    <source>
        <dbReference type="ARBA" id="ARBA00032345"/>
    </source>
</evidence>
<keyword evidence="3 8" id="KW-0690">Ribosome biogenesis</keyword>
<keyword evidence="6 8" id="KW-0342">GTP-binding</keyword>
<dbReference type="FunFam" id="3.40.50.300:FF:000040">
    <property type="entry name" value="GTPase Der"/>
    <property type="match status" value="1"/>
</dbReference>
<feature type="binding site" evidence="8">
    <location>
        <begin position="121"/>
        <end position="124"/>
    </location>
    <ligand>
        <name>GTP</name>
        <dbReference type="ChEBI" id="CHEBI:37565"/>
        <label>1</label>
    </ligand>
</feature>
<dbReference type="NCBIfam" id="TIGR03594">
    <property type="entry name" value="GTPase_EngA"/>
    <property type="match status" value="1"/>
</dbReference>
<dbReference type="InterPro" id="IPR016484">
    <property type="entry name" value="GTPase_Der"/>
</dbReference>
<comment type="subunit">
    <text evidence="8">Associates with the 50S ribosomal subunit.</text>
</comment>
<dbReference type="InterPro" id="IPR005225">
    <property type="entry name" value="Small_GTP-bd"/>
</dbReference>
<dbReference type="GO" id="GO:0043022">
    <property type="term" value="F:ribosome binding"/>
    <property type="evidence" value="ECO:0007669"/>
    <property type="project" value="TreeGrafter"/>
</dbReference>
<dbReference type="Proteomes" id="UP000298773">
    <property type="component" value="Chromosome"/>
</dbReference>
<organism evidence="12 13">
    <name type="scientific">Buchnera aphidicola</name>
    <name type="common">Hyadaphis tataricae</name>
    <dbReference type="NCBI Taxonomy" id="1241859"/>
    <lineage>
        <taxon>Bacteria</taxon>
        <taxon>Pseudomonadati</taxon>
        <taxon>Pseudomonadota</taxon>
        <taxon>Gammaproteobacteria</taxon>
        <taxon>Enterobacterales</taxon>
        <taxon>Erwiniaceae</taxon>
        <taxon>Buchnera</taxon>
    </lineage>
</organism>
<feature type="binding site" evidence="8">
    <location>
        <begin position="196"/>
        <end position="203"/>
    </location>
    <ligand>
        <name>GTP</name>
        <dbReference type="ChEBI" id="CHEBI:37565"/>
        <label>2</label>
    </ligand>
</feature>
<gene>
    <name evidence="8 12" type="primary">der</name>
    <name evidence="12" type="ORF">D9V69_03030</name>
</gene>
<protein>
    <recommendedName>
        <fullName evidence="2 8">GTPase Der</fullName>
    </recommendedName>
    <alternativeName>
        <fullName evidence="7 8">GTP-binding protein EngA</fullName>
    </alternativeName>
</protein>
<evidence type="ECO:0000256" key="2">
    <source>
        <dbReference type="ARBA" id="ARBA00020953"/>
    </source>
</evidence>
<evidence type="ECO:0000256" key="1">
    <source>
        <dbReference type="ARBA" id="ARBA00008279"/>
    </source>
</evidence>
<keyword evidence="5 8" id="KW-0547">Nucleotide-binding</keyword>
<evidence type="ECO:0000256" key="4">
    <source>
        <dbReference type="ARBA" id="ARBA00022737"/>
    </source>
</evidence>
<keyword evidence="4 10" id="KW-0677">Repeat</keyword>
<comment type="function">
    <text evidence="8 10">GTPase that plays an essential role in the late steps of ribosome biogenesis.</text>
</comment>
<feature type="binding site" evidence="8">
    <location>
        <begin position="308"/>
        <end position="311"/>
    </location>
    <ligand>
        <name>GTP</name>
        <dbReference type="ChEBI" id="CHEBI:37565"/>
        <label>2</label>
    </ligand>
</feature>
<dbReference type="CDD" id="cd01895">
    <property type="entry name" value="EngA2"/>
    <property type="match status" value="1"/>
</dbReference>
<name>A0A4D6Y013_9GAMM</name>
<dbReference type="HAMAP" id="MF_00195">
    <property type="entry name" value="GTPase_Der"/>
    <property type="match status" value="1"/>
</dbReference>
<evidence type="ECO:0000313" key="13">
    <source>
        <dbReference type="Proteomes" id="UP000298773"/>
    </source>
</evidence>
<dbReference type="InterPro" id="IPR015946">
    <property type="entry name" value="KH_dom-like_a/b"/>
</dbReference>
<dbReference type="PROSITE" id="PS51712">
    <property type="entry name" value="G_ENGA"/>
    <property type="match status" value="1"/>
</dbReference>
<dbReference type="Pfam" id="PF14714">
    <property type="entry name" value="KH_dom-like"/>
    <property type="match status" value="1"/>
</dbReference>
<evidence type="ECO:0000256" key="9">
    <source>
        <dbReference type="PROSITE-ProRule" id="PRU01049"/>
    </source>
</evidence>
<proteinExistence type="inferred from homology"/>
<evidence type="ECO:0000259" key="11">
    <source>
        <dbReference type="PROSITE" id="PS51712"/>
    </source>
</evidence>
<dbReference type="PANTHER" id="PTHR43834">
    <property type="entry name" value="GTPASE DER"/>
    <property type="match status" value="1"/>
</dbReference>
<dbReference type="RefSeq" id="WP_158356837.1">
    <property type="nucleotide sequence ID" value="NZ_CP034873.1"/>
</dbReference>
<evidence type="ECO:0000256" key="6">
    <source>
        <dbReference type="ARBA" id="ARBA00023134"/>
    </source>
</evidence>
<feature type="binding site" evidence="8">
    <location>
        <begin position="243"/>
        <end position="247"/>
    </location>
    <ligand>
        <name>GTP</name>
        <dbReference type="ChEBI" id="CHEBI:37565"/>
        <label>2</label>
    </ligand>
</feature>
<evidence type="ECO:0000256" key="8">
    <source>
        <dbReference type="HAMAP-Rule" id="MF_00195"/>
    </source>
</evidence>
<dbReference type="AlphaFoldDB" id="A0A4D6Y013"/>
<dbReference type="InterPro" id="IPR032859">
    <property type="entry name" value="KH_dom-like"/>
</dbReference>
<reference evidence="12 13" key="1">
    <citation type="submission" date="2018-12" db="EMBL/GenBank/DDBJ databases">
        <authorList>
            <person name="Chong R.A."/>
        </authorList>
    </citation>
    <scope>NUCLEOTIDE SEQUENCE [LARGE SCALE GENOMIC DNA]</scope>
    <source>
        <strain evidence="12 13">Hta</strain>
    </source>
</reference>
<feature type="domain" description="EngA-type G" evidence="11">
    <location>
        <begin position="190"/>
        <end position="363"/>
    </location>
</feature>
<dbReference type="CDD" id="cd01894">
    <property type="entry name" value="EngA1"/>
    <property type="match status" value="1"/>
</dbReference>
<dbReference type="NCBIfam" id="TIGR00231">
    <property type="entry name" value="small_GTP"/>
    <property type="match status" value="2"/>
</dbReference>
<dbReference type="PRINTS" id="PR00326">
    <property type="entry name" value="GTP1OBG"/>
</dbReference>
<feature type="binding site" evidence="8">
    <location>
        <begin position="9"/>
        <end position="16"/>
    </location>
    <ligand>
        <name>GTP</name>
        <dbReference type="ChEBI" id="CHEBI:37565"/>
        <label>1</label>
    </ligand>
</feature>
<sequence>MIPIIVLIGRTNVGKSSLFNILTNSRNALVSKYSGLTRDRQYGYCELKTSKQKILFVDTAGLDVVNSNEIEKKAYQQSLIAIEEANLILFIVSARDGLMPQETEIINIIRKYKKEIILVINKIDGMHEYSKINEFYSLGLKTIQKTSATHNQGINLLFANHLIPFITLICKQDNAKKSDKQIKKITKPTIKIALIGQKNVGKSTLLNCFLKDERMITCNIPGTTLDSISTSIQYNNQNYIFTDTAGISKKSKKIHKIENISIIKTLQTIEKSHVVLFIIDASKKICHQDLFLANFILNAGKSIVVVINKWDLLNNILKRELKQMIKTKLRFLYFAKIHFISALYDPGIHKLFTSIKEAYNESNKKISTSTLMNIMKKAIHQHQPPIFKGRRIKLKYAHLGSSAPPKIIIHGNQVDCLSLPYKRYLMNFFHHSLNITGTPIQIRFKNNINPYLEKKQTKN</sequence>
<dbReference type="InterPro" id="IPR006073">
    <property type="entry name" value="GTP-bd"/>
</dbReference>
<dbReference type="PANTHER" id="PTHR43834:SF6">
    <property type="entry name" value="GTPASE DER"/>
    <property type="match status" value="1"/>
</dbReference>
<comment type="similarity">
    <text evidence="1 8 9 10">Belongs to the TRAFAC class TrmE-Era-EngA-EngB-Septin-like GTPase superfamily. EngA (Der) GTPase family.</text>
</comment>
<dbReference type="SUPFAM" id="SSF52540">
    <property type="entry name" value="P-loop containing nucleoside triphosphate hydrolases"/>
    <property type="match status" value="2"/>
</dbReference>
<dbReference type="InterPro" id="IPR027417">
    <property type="entry name" value="P-loop_NTPase"/>
</dbReference>
<dbReference type="FunFam" id="3.30.300.20:FF:000004">
    <property type="entry name" value="GTPase Der"/>
    <property type="match status" value="1"/>
</dbReference>
<dbReference type="GO" id="GO:0005525">
    <property type="term" value="F:GTP binding"/>
    <property type="evidence" value="ECO:0007669"/>
    <property type="project" value="UniProtKB-UniRule"/>
</dbReference>
<evidence type="ECO:0000256" key="3">
    <source>
        <dbReference type="ARBA" id="ARBA00022517"/>
    </source>
</evidence>
<dbReference type="GO" id="GO:0042254">
    <property type="term" value="P:ribosome biogenesis"/>
    <property type="evidence" value="ECO:0007669"/>
    <property type="project" value="UniProtKB-KW"/>
</dbReference>
<accession>A0A4D6Y013</accession>
<dbReference type="InterPro" id="IPR031166">
    <property type="entry name" value="G_ENGA"/>
</dbReference>